<evidence type="ECO:0000313" key="7">
    <source>
        <dbReference type="EMBL" id="KPM48534.1"/>
    </source>
</evidence>
<evidence type="ECO:0000256" key="2">
    <source>
        <dbReference type="ARBA" id="ARBA00022801"/>
    </source>
</evidence>
<dbReference type="PANTHER" id="PTHR47799:SF1">
    <property type="entry name" value="OMEGA-AMIDASE YAFV"/>
    <property type="match status" value="1"/>
</dbReference>
<dbReference type="STRING" id="1605367.AFM12_07900"/>
<reference evidence="7 8" key="1">
    <citation type="submission" date="2015-07" db="EMBL/GenBank/DDBJ databases">
        <title>The draft genome sequence of Leadbetterella sp. JN14-9.</title>
        <authorList>
            <person name="Liu Y."/>
            <person name="Du J."/>
            <person name="Shao Z."/>
        </authorList>
    </citation>
    <scope>NUCLEOTIDE SEQUENCE [LARGE SCALE GENOMIC DNA]</scope>
    <source>
        <strain evidence="7 8">JN14-9</strain>
    </source>
</reference>
<dbReference type="OrthoDB" id="9811121at2"/>
<name>A0A0P7C1K6_9BACT</name>
<dbReference type="InterPro" id="IPR036526">
    <property type="entry name" value="C-N_Hydrolase_sf"/>
</dbReference>
<dbReference type="NCBIfam" id="NF007757">
    <property type="entry name" value="PRK10438.1"/>
    <property type="match status" value="1"/>
</dbReference>
<evidence type="ECO:0000313" key="8">
    <source>
        <dbReference type="Proteomes" id="UP000050454"/>
    </source>
</evidence>
<evidence type="ECO:0000256" key="4">
    <source>
        <dbReference type="ARBA" id="ARBA00052904"/>
    </source>
</evidence>
<comment type="similarity">
    <text evidence="1">Belongs to the carbon-nitrogen hydrolase superfamily. NIT1/NIT2 family.</text>
</comment>
<organism evidence="7 8">
    <name type="scientific">Jiulongibacter sediminis</name>
    <dbReference type="NCBI Taxonomy" id="1605367"/>
    <lineage>
        <taxon>Bacteria</taxon>
        <taxon>Pseudomonadati</taxon>
        <taxon>Bacteroidota</taxon>
        <taxon>Cytophagia</taxon>
        <taxon>Cytophagales</taxon>
        <taxon>Leadbetterellaceae</taxon>
        <taxon>Jiulongibacter</taxon>
    </lineage>
</organism>
<dbReference type="EC" id="3.5.1.3" evidence="3"/>
<dbReference type="RefSeq" id="WP_055146326.1">
    <property type="nucleotide sequence ID" value="NZ_JXSZ01000006.1"/>
</dbReference>
<comment type="catalytic activity">
    <reaction evidence="4">
        <text>a monoamide of a dicarboxylate + H2O = a dicarboxylate + NH4(+)</text>
        <dbReference type="Rhea" id="RHEA:11716"/>
        <dbReference type="ChEBI" id="CHEBI:15377"/>
        <dbReference type="ChEBI" id="CHEBI:28938"/>
        <dbReference type="ChEBI" id="CHEBI:28965"/>
        <dbReference type="ChEBI" id="CHEBI:77450"/>
        <dbReference type="EC" id="3.5.1.3"/>
    </reaction>
</comment>
<keyword evidence="2 7" id="KW-0378">Hydrolase</keyword>
<evidence type="ECO:0000256" key="5">
    <source>
        <dbReference type="ARBA" id="ARBA00072139"/>
    </source>
</evidence>
<evidence type="ECO:0000259" key="6">
    <source>
        <dbReference type="PROSITE" id="PS50263"/>
    </source>
</evidence>
<dbReference type="Proteomes" id="UP000050454">
    <property type="component" value="Unassembled WGS sequence"/>
</dbReference>
<dbReference type="AlphaFoldDB" id="A0A0P7C1K6"/>
<dbReference type="GO" id="GO:0050152">
    <property type="term" value="F:omega-amidase activity"/>
    <property type="evidence" value="ECO:0007669"/>
    <property type="project" value="UniProtKB-EC"/>
</dbReference>
<keyword evidence="8" id="KW-1185">Reference proteome</keyword>
<gene>
    <name evidence="7" type="ORF">AFM12_07900</name>
</gene>
<dbReference type="GO" id="GO:0106008">
    <property type="term" value="F:2-oxoglutaramate amidase activity"/>
    <property type="evidence" value="ECO:0007669"/>
    <property type="project" value="TreeGrafter"/>
</dbReference>
<accession>A0A0P7C1K6</accession>
<feature type="domain" description="CN hydrolase" evidence="6">
    <location>
        <begin position="5"/>
        <end position="237"/>
    </location>
</feature>
<dbReference type="Pfam" id="PF00795">
    <property type="entry name" value="CN_hydrolase"/>
    <property type="match status" value="1"/>
</dbReference>
<protein>
    <recommendedName>
        <fullName evidence="5">Omega-amidase YafV</fullName>
        <ecNumber evidence="3">3.5.1.3</ecNumber>
    </recommendedName>
</protein>
<dbReference type="Gene3D" id="3.60.110.10">
    <property type="entry name" value="Carbon-nitrogen hydrolase"/>
    <property type="match status" value="1"/>
</dbReference>
<dbReference type="PATRIC" id="fig|1605367.3.peg.2957"/>
<evidence type="ECO:0000256" key="3">
    <source>
        <dbReference type="ARBA" id="ARBA00039118"/>
    </source>
</evidence>
<dbReference type="PROSITE" id="PS50263">
    <property type="entry name" value="CN_HYDROLASE"/>
    <property type="match status" value="1"/>
</dbReference>
<dbReference type="EMBL" id="LGTQ01000006">
    <property type="protein sequence ID" value="KPM48534.1"/>
    <property type="molecule type" value="Genomic_DNA"/>
</dbReference>
<dbReference type="InterPro" id="IPR003010">
    <property type="entry name" value="C-N_Hydrolase"/>
</dbReference>
<evidence type="ECO:0000256" key="1">
    <source>
        <dbReference type="ARBA" id="ARBA00010613"/>
    </source>
</evidence>
<dbReference type="PANTHER" id="PTHR47799">
    <property type="entry name" value="OMEGA-AMIDASE YAFV"/>
    <property type="match status" value="1"/>
</dbReference>
<comment type="caution">
    <text evidence="7">The sequence shown here is derived from an EMBL/GenBank/DDBJ whole genome shotgun (WGS) entry which is preliminary data.</text>
</comment>
<dbReference type="InterPro" id="IPR052737">
    <property type="entry name" value="Omega-amidase_YafV"/>
</dbReference>
<dbReference type="CDD" id="cd07575">
    <property type="entry name" value="Xc-1258_like"/>
    <property type="match status" value="1"/>
</dbReference>
<proteinExistence type="inferred from homology"/>
<sequence>MKDILSVCLVQPDIHWESPEANRAELEEMLSETNDQTDLIILPETFSTGFTSKAKEFAEPMNFNTHKWMKQMAARHNAAICGSLLILEDENVFNRLLFVKPDGETSKYDKRHLFSMGNEGKQFTAGQEAMTVEWHGWRIRPLICYDLRFPVWSRNTPVHYDIGIYVTNWPEPRMEVYNTLLKARAIENQTYILATNRVGSDGTGINYVGETQAIDAKGTIIDKLQSNPGLLQVHLSKIALEEFREKFPVSKDADSFSLEN</sequence>
<dbReference type="SUPFAM" id="SSF56317">
    <property type="entry name" value="Carbon-nitrogen hydrolase"/>
    <property type="match status" value="1"/>
</dbReference>
<dbReference type="FunFam" id="3.60.110.10:FF:000004">
    <property type="entry name" value="Carbon-nitrogen hydrolase"/>
    <property type="match status" value="1"/>
</dbReference>